<sequence length="113" mass="12291">METSNSTQVGLVIVFFKKAPGNGDDSWVTLGVFGQTADTLQFGFHQRAKVGKQRRMRARKKPKSSTFQSGELAGWQTTLMQKPSQYPADATSTSSTGQSLLIAGMTLSKSIFL</sequence>
<evidence type="ECO:0000313" key="1">
    <source>
        <dbReference type="EMBL" id="ETW09520.1"/>
    </source>
</evidence>
<protein>
    <submittedName>
        <fullName evidence="1">Uncharacterized protein</fullName>
    </submittedName>
</protein>
<reference evidence="1" key="1">
    <citation type="submission" date="2013-12" db="EMBL/GenBank/DDBJ databases">
        <title>The Genome Sequence of Aphanomyces invadans NJM9701.</title>
        <authorList>
            <consortium name="The Broad Institute Genomics Platform"/>
            <person name="Russ C."/>
            <person name="Tyler B."/>
            <person name="van West P."/>
            <person name="Dieguez-Uribeondo J."/>
            <person name="Young S.K."/>
            <person name="Zeng Q."/>
            <person name="Gargeya S."/>
            <person name="Fitzgerald M."/>
            <person name="Abouelleil A."/>
            <person name="Alvarado L."/>
            <person name="Chapman S.B."/>
            <person name="Gainer-Dewar J."/>
            <person name="Goldberg J."/>
            <person name="Griggs A."/>
            <person name="Gujja S."/>
            <person name="Hansen M."/>
            <person name="Howarth C."/>
            <person name="Imamovic A."/>
            <person name="Ireland A."/>
            <person name="Larimer J."/>
            <person name="McCowan C."/>
            <person name="Murphy C."/>
            <person name="Pearson M."/>
            <person name="Poon T.W."/>
            <person name="Priest M."/>
            <person name="Roberts A."/>
            <person name="Saif S."/>
            <person name="Shea T."/>
            <person name="Sykes S."/>
            <person name="Wortman J."/>
            <person name="Nusbaum C."/>
            <person name="Birren B."/>
        </authorList>
    </citation>
    <scope>NUCLEOTIDE SEQUENCE [LARGE SCALE GENOMIC DNA]</scope>
    <source>
        <strain evidence="1">NJM9701</strain>
    </source>
</reference>
<accession>A0A024UU93</accession>
<dbReference type="EMBL" id="KI913952">
    <property type="protein sequence ID" value="ETW09520.1"/>
    <property type="molecule type" value="Genomic_DNA"/>
</dbReference>
<gene>
    <name evidence="1" type="ORF">H310_00082</name>
</gene>
<proteinExistence type="predicted"/>
<dbReference type="GeneID" id="20077132"/>
<dbReference type="AlphaFoldDB" id="A0A024UU93"/>
<name>A0A024UU93_9STRA</name>
<organism evidence="1">
    <name type="scientific">Aphanomyces invadans</name>
    <dbReference type="NCBI Taxonomy" id="157072"/>
    <lineage>
        <taxon>Eukaryota</taxon>
        <taxon>Sar</taxon>
        <taxon>Stramenopiles</taxon>
        <taxon>Oomycota</taxon>
        <taxon>Saprolegniomycetes</taxon>
        <taxon>Saprolegniales</taxon>
        <taxon>Verrucalvaceae</taxon>
        <taxon>Aphanomyces</taxon>
    </lineage>
</organism>
<dbReference type="VEuPathDB" id="FungiDB:H310_00082"/>
<dbReference type="RefSeq" id="XP_008860931.1">
    <property type="nucleotide sequence ID" value="XM_008862709.1"/>
</dbReference>